<gene>
    <name evidence="1" type="ORF">BHS09_15405</name>
</gene>
<dbReference type="AlphaFoldDB" id="A0AAE6FZV8"/>
<sequence>MIAGVIYNQEAFDWIRGNTLGGDPRFDEGDVITGSLPPQGQMASMSAFPERAIVLNHMDWPVPGDACGALPVWDNPTPPTPSMYMGYENFQTVFPRVETQAC</sequence>
<name>A0AAE6FZV8_MYXXA</name>
<dbReference type="EMBL" id="CP017174">
    <property type="protein sequence ID" value="QDE68252.1"/>
    <property type="molecule type" value="Genomic_DNA"/>
</dbReference>
<accession>A0AAE6FZV8</accession>
<dbReference type="RefSeq" id="WP_140798269.1">
    <property type="nucleotide sequence ID" value="NZ_CP017173.1"/>
</dbReference>
<protein>
    <submittedName>
        <fullName evidence="1">Uncharacterized protein</fullName>
    </submittedName>
</protein>
<evidence type="ECO:0000313" key="2">
    <source>
        <dbReference type="Proteomes" id="UP000320179"/>
    </source>
</evidence>
<evidence type="ECO:0000313" key="1">
    <source>
        <dbReference type="EMBL" id="QDE68252.1"/>
    </source>
</evidence>
<reference evidence="1 2" key="1">
    <citation type="journal article" date="2019" name="Science">
        <title>Social genes are selection hotspots in kin groups of a soil microbe.</title>
        <authorList>
            <person name="Wielgoss S."/>
            <person name="Wolfensberger R."/>
            <person name="Sun L."/>
            <person name="Fiegna F."/>
            <person name="Velicer G.J."/>
        </authorList>
    </citation>
    <scope>NUCLEOTIDE SEQUENCE [LARGE SCALE GENOMIC DNA]</scope>
    <source>
        <strain evidence="1 2">MC3.5.9c15</strain>
    </source>
</reference>
<organism evidence="1 2">
    <name type="scientific">Myxococcus xanthus</name>
    <dbReference type="NCBI Taxonomy" id="34"/>
    <lineage>
        <taxon>Bacteria</taxon>
        <taxon>Pseudomonadati</taxon>
        <taxon>Myxococcota</taxon>
        <taxon>Myxococcia</taxon>
        <taxon>Myxococcales</taxon>
        <taxon>Cystobacterineae</taxon>
        <taxon>Myxococcaceae</taxon>
        <taxon>Myxococcus</taxon>
    </lineage>
</organism>
<proteinExistence type="predicted"/>
<dbReference type="Proteomes" id="UP000320179">
    <property type="component" value="Chromosome"/>
</dbReference>